<dbReference type="SUPFAM" id="SSF46689">
    <property type="entry name" value="Homeodomain-like"/>
    <property type="match status" value="1"/>
</dbReference>
<dbReference type="Gene3D" id="1.10.357.10">
    <property type="entry name" value="Tetracycline Repressor, domain 2"/>
    <property type="match status" value="1"/>
</dbReference>
<feature type="DNA-binding region" description="H-T-H motif" evidence="4">
    <location>
        <begin position="30"/>
        <end position="49"/>
    </location>
</feature>
<dbReference type="InterPro" id="IPR050109">
    <property type="entry name" value="HTH-type_TetR-like_transc_reg"/>
</dbReference>
<dbReference type="Pfam" id="PF17754">
    <property type="entry name" value="TetR_C_14"/>
    <property type="match status" value="1"/>
</dbReference>
<dbReference type="PANTHER" id="PTHR30055">
    <property type="entry name" value="HTH-TYPE TRANSCRIPTIONAL REGULATOR RUTR"/>
    <property type="match status" value="1"/>
</dbReference>
<keyword evidence="7" id="KW-1185">Reference proteome</keyword>
<dbReference type="InterPro" id="IPR041347">
    <property type="entry name" value="MftR_C"/>
</dbReference>
<protein>
    <recommendedName>
        <fullName evidence="5">HTH tetR-type domain-containing protein</fullName>
    </recommendedName>
</protein>
<dbReference type="Proteomes" id="UP000606115">
    <property type="component" value="Unassembled WGS sequence"/>
</dbReference>
<sequence length="190" mass="21226">MRTRVRAKMRSELALQMYPLFAEQGIETVTAEQAAKEAGISRATFFRYFSSKEEAVVTAVHAVGTDLASVMEKLEPRSGESILEMLRRCFEASVIAVEADASAVRGRTQLVLSSPSLRAAWSMQRSETEKSLAEALNEHCENLRLARTATVIALTLHEHALVRWLESEDISFRDALDESFDYAAMLDTPR</sequence>
<evidence type="ECO:0000256" key="4">
    <source>
        <dbReference type="PROSITE-ProRule" id="PRU00335"/>
    </source>
</evidence>
<keyword evidence="1" id="KW-0805">Transcription regulation</keyword>
<dbReference type="PROSITE" id="PS50977">
    <property type="entry name" value="HTH_TETR_2"/>
    <property type="match status" value="1"/>
</dbReference>
<organism evidence="6 7">
    <name type="scientific">Glutamicibacter ardleyensis</name>
    <dbReference type="NCBI Taxonomy" id="225894"/>
    <lineage>
        <taxon>Bacteria</taxon>
        <taxon>Bacillati</taxon>
        <taxon>Actinomycetota</taxon>
        <taxon>Actinomycetes</taxon>
        <taxon>Micrococcales</taxon>
        <taxon>Micrococcaceae</taxon>
        <taxon>Glutamicibacter</taxon>
    </lineage>
</organism>
<keyword evidence="3" id="KW-0804">Transcription</keyword>
<evidence type="ECO:0000256" key="2">
    <source>
        <dbReference type="ARBA" id="ARBA00023125"/>
    </source>
</evidence>
<evidence type="ECO:0000313" key="6">
    <source>
        <dbReference type="EMBL" id="GGJ51404.1"/>
    </source>
</evidence>
<evidence type="ECO:0000256" key="1">
    <source>
        <dbReference type="ARBA" id="ARBA00023015"/>
    </source>
</evidence>
<evidence type="ECO:0000313" key="7">
    <source>
        <dbReference type="Proteomes" id="UP000606115"/>
    </source>
</evidence>
<reference evidence="7" key="1">
    <citation type="journal article" date="2019" name="Int. J. Syst. Evol. Microbiol.">
        <title>The Global Catalogue of Microorganisms (GCM) 10K type strain sequencing project: providing services to taxonomists for standard genome sequencing and annotation.</title>
        <authorList>
            <consortium name="The Broad Institute Genomics Platform"/>
            <consortium name="The Broad Institute Genome Sequencing Center for Infectious Disease"/>
            <person name="Wu L."/>
            <person name="Ma J."/>
        </authorList>
    </citation>
    <scope>NUCLEOTIDE SEQUENCE [LARGE SCALE GENOMIC DNA]</scope>
    <source>
        <strain evidence="7">CGMCC 1.3685</strain>
    </source>
</reference>
<dbReference type="InterPro" id="IPR001647">
    <property type="entry name" value="HTH_TetR"/>
</dbReference>
<proteinExistence type="predicted"/>
<name>A0ABQ2DAP4_9MICC</name>
<feature type="domain" description="HTH tetR-type" evidence="5">
    <location>
        <begin position="7"/>
        <end position="67"/>
    </location>
</feature>
<evidence type="ECO:0000256" key="3">
    <source>
        <dbReference type="ARBA" id="ARBA00023163"/>
    </source>
</evidence>
<evidence type="ECO:0000259" key="5">
    <source>
        <dbReference type="PROSITE" id="PS50977"/>
    </source>
</evidence>
<dbReference type="EMBL" id="BMKX01000001">
    <property type="protein sequence ID" value="GGJ51404.1"/>
    <property type="molecule type" value="Genomic_DNA"/>
</dbReference>
<keyword evidence="2 4" id="KW-0238">DNA-binding</keyword>
<dbReference type="InterPro" id="IPR009057">
    <property type="entry name" value="Homeodomain-like_sf"/>
</dbReference>
<comment type="caution">
    <text evidence="6">The sequence shown here is derived from an EMBL/GenBank/DDBJ whole genome shotgun (WGS) entry which is preliminary data.</text>
</comment>
<accession>A0ABQ2DAP4</accession>
<gene>
    <name evidence="6" type="ORF">GCM10007173_07460</name>
</gene>
<dbReference type="PANTHER" id="PTHR30055:SF238">
    <property type="entry name" value="MYCOFACTOCIN BIOSYNTHESIS TRANSCRIPTIONAL REGULATOR MFTR-RELATED"/>
    <property type="match status" value="1"/>
</dbReference>
<dbReference type="Pfam" id="PF00440">
    <property type="entry name" value="TetR_N"/>
    <property type="match status" value="1"/>
</dbReference>